<gene>
    <name evidence="2" type="ORF">AR1Y2_3529</name>
</gene>
<evidence type="ECO:0000259" key="1">
    <source>
        <dbReference type="PROSITE" id="PS51094"/>
    </source>
</evidence>
<dbReference type="InterPro" id="IPR016152">
    <property type="entry name" value="PTrfase/Anion_transptr"/>
</dbReference>
<protein>
    <submittedName>
        <fullName evidence="2">PTS system, galactitol-specific IIA component</fullName>
    </submittedName>
</protein>
<dbReference type="KEGG" id="arf:AR1Y2_3529"/>
<dbReference type="PANTHER" id="PTHR47738">
    <property type="entry name" value="PTS SYSTEM FRUCTOSE-LIKE EIIA COMPONENT-RELATED"/>
    <property type="match status" value="1"/>
</dbReference>
<dbReference type="RefSeq" id="WP_137330129.1">
    <property type="nucleotide sequence ID" value="NZ_CP040058.1"/>
</dbReference>
<dbReference type="SUPFAM" id="SSF55804">
    <property type="entry name" value="Phoshotransferase/anion transport protein"/>
    <property type="match status" value="1"/>
</dbReference>
<name>A0A4P8ILJ1_9FIRM</name>
<dbReference type="Gene3D" id="3.40.930.10">
    <property type="entry name" value="Mannitol-specific EII, Chain A"/>
    <property type="match status" value="1"/>
</dbReference>
<dbReference type="Proteomes" id="UP000298653">
    <property type="component" value="Chromosome"/>
</dbReference>
<reference evidence="2 3" key="1">
    <citation type="submission" date="2019-05" db="EMBL/GenBank/DDBJ databases">
        <title>Complete genome sequencing of Anaerostipes rhamnosivorans.</title>
        <authorList>
            <person name="Bui T.P.N."/>
            <person name="de Vos W.M."/>
        </authorList>
    </citation>
    <scope>NUCLEOTIDE SEQUENCE [LARGE SCALE GENOMIC DNA]</scope>
    <source>
        <strain evidence="2 3">1y2</strain>
    </source>
</reference>
<dbReference type="EMBL" id="CP040058">
    <property type="protein sequence ID" value="QCP36983.1"/>
    <property type="molecule type" value="Genomic_DNA"/>
</dbReference>
<keyword evidence="3" id="KW-1185">Reference proteome</keyword>
<dbReference type="CDD" id="cd00211">
    <property type="entry name" value="PTS_IIA_fru"/>
    <property type="match status" value="1"/>
</dbReference>
<accession>A0A4P8ILJ1</accession>
<evidence type="ECO:0000313" key="3">
    <source>
        <dbReference type="Proteomes" id="UP000298653"/>
    </source>
</evidence>
<proteinExistence type="predicted"/>
<dbReference type="PROSITE" id="PS51094">
    <property type="entry name" value="PTS_EIIA_TYPE_2"/>
    <property type="match status" value="1"/>
</dbReference>
<feature type="domain" description="PTS EIIA type-2" evidence="1">
    <location>
        <begin position="4"/>
        <end position="151"/>
    </location>
</feature>
<dbReference type="AlphaFoldDB" id="A0A4P8ILJ1"/>
<evidence type="ECO:0000313" key="2">
    <source>
        <dbReference type="EMBL" id="QCP36983.1"/>
    </source>
</evidence>
<dbReference type="InterPro" id="IPR051541">
    <property type="entry name" value="PTS_SugarTrans_NitroReg"/>
</dbReference>
<dbReference type="Pfam" id="PF00359">
    <property type="entry name" value="PTS_EIIA_2"/>
    <property type="match status" value="1"/>
</dbReference>
<dbReference type="OrthoDB" id="370976at2"/>
<dbReference type="InterPro" id="IPR002178">
    <property type="entry name" value="PTS_EIIA_type-2_dom"/>
</dbReference>
<dbReference type="PANTHER" id="PTHR47738:SF3">
    <property type="entry name" value="PHOSPHOTRANSFERASE SYSTEM MANNITOL_FRUCTOSE-SPECIFIC IIA DOMAIN CONTAINING PROTEIN"/>
    <property type="match status" value="1"/>
</dbReference>
<organism evidence="2 3">
    <name type="scientific">Anaerostipes rhamnosivorans</name>
    <dbReference type="NCBI Taxonomy" id="1229621"/>
    <lineage>
        <taxon>Bacteria</taxon>
        <taxon>Bacillati</taxon>
        <taxon>Bacillota</taxon>
        <taxon>Clostridia</taxon>
        <taxon>Lachnospirales</taxon>
        <taxon>Lachnospiraceae</taxon>
        <taxon>Anaerostipes</taxon>
    </lineage>
</organism>
<sequence length="156" mass="17467">MIWEDLKEELVLTGLEAESSGEVFERLGKTLIKEGYCKDSYIDALKAREKDFPTGVNMAGIGIAIPHTDKSHVHKGAVAIGVLKKPVKFYQMGTIDEVVMARLIFMLAVDDPEEHLVFLQKILQVLQDPETLRGLTECKAKQDVIQIIKDKEQSLS</sequence>